<sequence length="279" mass="28731">MSERTPGRGDEAMDLDTLARDDMLLDALGRGEDAPADDDLAVMLAAWHADISDGTPEPADLRHPAPTGDGSQPTPVPVRSATRRRRPRPWALRLAAAVVAVVALASGLGIGSRNAGPSSPLWSLTKLLYPEQAEVRGVEQTIARARAALTAGRLDEAEQLLDQARRDLRGITDPASADRLRAELDTLSRELAAARARSAPTAVPPALPAPGPEPSPSTRKGGGTTAPAPQPSQPKPSGSSTGGSGPLLPLPSLPLPPPPSPSPLLPLPGLPLPTSGLLG</sequence>
<reference evidence="4" key="1">
    <citation type="submission" date="2016-06" db="EMBL/GenBank/DDBJ databases">
        <authorList>
            <person name="Varghese N."/>
            <person name="Submissions Spin"/>
        </authorList>
    </citation>
    <scope>NUCLEOTIDE SEQUENCE [LARGE SCALE GENOMIC DNA]</scope>
    <source>
        <strain evidence="4">DSM 45431</strain>
    </source>
</reference>
<accession>A0A1C6SNC5</accession>
<evidence type="ECO:0000256" key="1">
    <source>
        <dbReference type="SAM" id="MobiDB-lite"/>
    </source>
</evidence>
<feature type="transmembrane region" description="Helical" evidence="2">
    <location>
        <begin position="90"/>
        <end position="110"/>
    </location>
</feature>
<dbReference type="RefSeq" id="WP_141715109.1">
    <property type="nucleotide sequence ID" value="NZ_FMHV01000002.1"/>
</dbReference>
<feature type="compositionally biased region" description="Pro residues" evidence="1">
    <location>
        <begin position="202"/>
        <end position="215"/>
    </location>
</feature>
<keyword evidence="2" id="KW-0812">Transmembrane</keyword>
<evidence type="ECO:0000313" key="4">
    <source>
        <dbReference type="Proteomes" id="UP000199413"/>
    </source>
</evidence>
<gene>
    <name evidence="3" type="ORF">GA0070624_4170</name>
</gene>
<protein>
    <recommendedName>
        <fullName evidence="5">Anti-sigma-D factor RsdA to sigma factor binding region</fullName>
    </recommendedName>
</protein>
<name>A0A1C6SNC5_9ACTN</name>
<evidence type="ECO:0008006" key="5">
    <source>
        <dbReference type="Google" id="ProtNLM"/>
    </source>
</evidence>
<dbReference type="Proteomes" id="UP000199413">
    <property type="component" value="Unassembled WGS sequence"/>
</dbReference>
<feature type="region of interest" description="Disordered" evidence="1">
    <location>
        <begin position="51"/>
        <end position="85"/>
    </location>
</feature>
<evidence type="ECO:0000256" key="2">
    <source>
        <dbReference type="SAM" id="Phobius"/>
    </source>
</evidence>
<keyword evidence="4" id="KW-1185">Reference proteome</keyword>
<dbReference type="STRING" id="568872.GA0070624_4170"/>
<proteinExistence type="predicted"/>
<evidence type="ECO:0000313" key="3">
    <source>
        <dbReference type="EMBL" id="SCL30927.1"/>
    </source>
</evidence>
<feature type="compositionally biased region" description="Pro residues" evidence="1">
    <location>
        <begin position="248"/>
        <end position="271"/>
    </location>
</feature>
<keyword evidence="2" id="KW-1133">Transmembrane helix</keyword>
<dbReference type="AlphaFoldDB" id="A0A1C6SNC5"/>
<dbReference type="EMBL" id="FMHV01000002">
    <property type="protein sequence ID" value="SCL30927.1"/>
    <property type="molecule type" value="Genomic_DNA"/>
</dbReference>
<dbReference type="OrthoDB" id="3406063at2"/>
<keyword evidence="2" id="KW-0472">Membrane</keyword>
<feature type="region of interest" description="Disordered" evidence="1">
    <location>
        <begin position="193"/>
        <end position="279"/>
    </location>
</feature>
<organism evidence="3 4">
    <name type="scientific">Micromonospora rhizosphaerae</name>
    <dbReference type="NCBI Taxonomy" id="568872"/>
    <lineage>
        <taxon>Bacteria</taxon>
        <taxon>Bacillati</taxon>
        <taxon>Actinomycetota</taxon>
        <taxon>Actinomycetes</taxon>
        <taxon>Micromonosporales</taxon>
        <taxon>Micromonosporaceae</taxon>
        <taxon>Micromonospora</taxon>
    </lineage>
</organism>